<evidence type="ECO:0008006" key="5">
    <source>
        <dbReference type="Google" id="ProtNLM"/>
    </source>
</evidence>
<sequence>MIIFKKMMLPVLFGIFLMALYGCASTDSASSSNDKDAASSQGEQQKKDSAPSKEKAKPVDQITPKGGLGDPLSTLDDLYGTNKVEDIMKRAKKMYQESKKLTGDSKGSEAEIEEIRLPPMNAAEFEKFTVYADNHLIITAVTVKSSLSTKEEKATTIQNFIPKDSKLIREGKSKTRDTEYELVYKSDLLKGQLNDDQSGLFTVTLIGDPEENEFGSFKITTGEPMDD</sequence>
<dbReference type="KEGG" id="kpul:GXN76_10625"/>
<evidence type="ECO:0000256" key="2">
    <source>
        <dbReference type="SAM" id="SignalP"/>
    </source>
</evidence>
<gene>
    <name evidence="3" type="ORF">GXN76_10625</name>
</gene>
<name>A0A7D4CNK3_9BACL</name>
<feature type="compositionally biased region" description="Basic and acidic residues" evidence="1">
    <location>
        <begin position="44"/>
        <end position="58"/>
    </location>
</feature>
<evidence type="ECO:0000313" key="4">
    <source>
        <dbReference type="Proteomes" id="UP000503088"/>
    </source>
</evidence>
<dbReference type="AlphaFoldDB" id="A0A7D4CNK3"/>
<dbReference type="PROSITE" id="PS51257">
    <property type="entry name" value="PROKAR_LIPOPROTEIN"/>
    <property type="match status" value="1"/>
</dbReference>
<organism evidence="3 4">
    <name type="scientific">Kroppenstedtia pulmonis</name>
    <dbReference type="NCBI Taxonomy" id="1380685"/>
    <lineage>
        <taxon>Bacteria</taxon>
        <taxon>Bacillati</taxon>
        <taxon>Bacillota</taxon>
        <taxon>Bacilli</taxon>
        <taxon>Bacillales</taxon>
        <taxon>Thermoactinomycetaceae</taxon>
        <taxon>Kroppenstedtia</taxon>
    </lineage>
</organism>
<accession>A0A7D4CNK3</accession>
<dbReference type="RefSeq" id="WP_173222996.1">
    <property type="nucleotide sequence ID" value="NZ_CP048104.1"/>
</dbReference>
<dbReference type="Proteomes" id="UP000503088">
    <property type="component" value="Chromosome"/>
</dbReference>
<reference evidence="3 4" key="1">
    <citation type="submission" date="2020-01" db="EMBL/GenBank/DDBJ databases">
        <authorList>
            <person name="Gulvik C.A."/>
            <person name="Batra D.G."/>
        </authorList>
    </citation>
    <scope>NUCLEOTIDE SEQUENCE [LARGE SCALE GENOMIC DNA]</scope>
    <source>
        <strain evidence="3 4">W9323</strain>
    </source>
</reference>
<protein>
    <recommendedName>
        <fullName evidence="5">Lipoprotein</fullName>
    </recommendedName>
</protein>
<feature type="chain" id="PRO_5039334218" description="Lipoprotein" evidence="2">
    <location>
        <begin position="25"/>
        <end position="227"/>
    </location>
</feature>
<keyword evidence="4" id="KW-1185">Reference proteome</keyword>
<feature type="signal peptide" evidence="2">
    <location>
        <begin position="1"/>
        <end position="24"/>
    </location>
</feature>
<feature type="region of interest" description="Disordered" evidence="1">
    <location>
        <begin position="30"/>
        <end position="74"/>
    </location>
</feature>
<keyword evidence="2" id="KW-0732">Signal</keyword>
<evidence type="ECO:0000313" key="3">
    <source>
        <dbReference type="EMBL" id="QKG84878.1"/>
    </source>
</evidence>
<dbReference type="EMBL" id="CP048104">
    <property type="protein sequence ID" value="QKG84878.1"/>
    <property type="molecule type" value="Genomic_DNA"/>
</dbReference>
<evidence type="ECO:0000256" key="1">
    <source>
        <dbReference type="SAM" id="MobiDB-lite"/>
    </source>
</evidence>
<proteinExistence type="predicted"/>